<proteinExistence type="predicted"/>
<name>A0A1S8CZ12_9GAMM</name>
<comment type="caution">
    <text evidence="1">The sequence shown here is derived from an EMBL/GenBank/DDBJ whole genome shotgun (WGS) entry which is preliminary data.</text>
</comment>
<dbReference type="RefSeq" id="WP_076876796.1">
    <property type="nucleotide sequence ID" value="NZ_MLCN01000003.1"/>
</dbReference>
<organism evidence="1 2">
    <name type="scientific">Alkanindiges hydrocarboniclasticus</name>
    <dbReference type="NCBI Taxonomy" id="1907941"/>
    <lineage>
        <taxon>Bacteria</taxon>
        <taxon>Pseudomonadati</taxon>
        <taxon>Pseudomonadota</taxon>
        <taxon>Gammaproteobacteria</taxon>
        <taxon>Moraxellales</taxon>
        <taxon>Moraxellaceae</taxon>
        <taxon>Alkanindiges</taxon>
    </lineage>
</organism>
<gene>
    <name evidence="1" type="ORF">BKE30_00965</name>
</gene>
<evidence type="ECO:0000313" key="1">
    <source>
        <dbReference type="EMBL" id="ONG42105.1"/>
    </source>
</evidence>
<dbReference type="STRING" id="1907941.BKE30_00965"/>
<dbReference type="Proteomes" id="UP000192132">
    <property type="component" value="Unassembled WGS sequence"/>
</dbReference>
<accession>A0A1S8CZ12</accession>
<keyword evidence="2" id="KW-1185">Reference proteome</keyword>
<dbReference type="EMBL" id="MLCN01000003">
    <property type="protein sequence ID" value="ONG42105.1"/>
    <property type="molecule type" value="Genomic_DNA"/>
</dbReference>
<dbReference type="AlphaFoldDB" id="A0A1S8CZ12"/>
<sequence length="106" mass="12508">MKFPDLLDPDTQVVLNEFDTLLKNNQHLEKELFHLLNSYAFKHPSMKTYLISICYTLVDWNLALAKPFKENFHKNISELISKNSIDKTDVKAIDQCLERIILLNWK</sequence>
<reference evidence="1 2" key="1">
    <citation type="submission" date="2016-10" db="EMBL/GenBank/DDBJ databases">
        <title>Draft Genome sequence of Alkanindiges sp. strain H1.</title>
        <authorList>
            <person name="Subhash Y."/>
            <person name="Lee S."/>
        </authorList>
    </citation>
    <scope>NUCLEOTIDE SEQUENCE [LARGE SCALE GENOMIC DNA]</scope>
    <source>
        <strain evidence="1 2">H1</strain>
    </source>
</reference>
<protein>
    <submittedName>
        <fullName evidence="1">Uncharacterized protein</fullName>
    </submittedName>
</protein>
<evidence type="ECO:0000313" key="2">
    <source>
        <dbReference type="Proteomes" id="UP000192132"/>
    </source>
</evidence>